<accession>A0ABN3HAC9</accession>
<reference evidence="1 2" key="1">
    <citation type="journal article" date="2019" name="Int. J. Syst. Evol. Microbiol.">
        <title>The Global Catalogue of Microorganisms (GCM) 10K type strain sequencing project: providing services to taxonomists for standard genome sequencing and annotation.</title>
        <authorList>
            <consortium name="The Broad Institute Genomics Platform"/>
            <consortium name="The Broad Institute Genome Sequencing Center for Infectious Disease"/>
            <person name="Wu L."/>
            <person name="Ma J."/>
        </authorList>
    </citation>
    <scope>NUCLEOTIDE SEQUENCE [LARGE SCALE GENOMIC DNA]</scope>
    <source>
        <strain evidence="1 2">JCM 3272</strain>
    </source>
</reference>
<comment type="caution">
    <text evidence="1">The sequence shown here is derived from an EMBL/GenBank/DDBJ whole genome shotgun (WGS) entry which is preliminary data.</text>
</comment>
<proteinExistence type="predicted"/>
<sequence>MALAPAIAADNHTALCRCHRITEPDFPPPPAVRAIVIALPSHVEIVDNSRHGRVRRMRSLGDSEFGWMTGSRQGSP</sequence>
<dbReference type="Proteomes" id="UP001501444">
    <property type="component" value="Unassembled WGS sequence"/>
</dbReference>
<gene>
    <name evidence="1" type="ORF">GCM10010170_076790</name>
</gene>
<name>A0ABN3HAC9_9ACTN</name>
<dbReference type="EMBL" id="BAAARV010000075">
    <property type="protein sequence ID" value="GAA2373961.1"/>
    <property type="molecule type" value="Genomic_DNA"/>
</dbReference>
<keyword evidence="2" id="KW-1185">Reference proteome</keyword>
<organism evidence="1 2">
    <name type="scientific">Dactylosporangium salmoneum</name>
    <dbReference type="NCBI Taxonomy" id="53361"/>
    <lineage>
        <taxon>Bacteria</taxon>
        <taxon>Bacillati</taxon>
        <taxon>Actinomycetota</taxon>
        <taxon>Actinomycetes</taxon>
        <taxon>Micromonosporales</taxon>
        <taxon>Micromonosporaceae</taxon>
        <taxon>Dactylosporangium</taxon>
    </lineage>
</organism>
<protein>
    <submittedName>
        <fullName evidence="1">Uncharacterized protein</fullName>
    </submittedName>
</protein>
<evidence type="ECO:0000313" key="2">
    <source>
        <dbReference type="Proteomes" id="UP001501444"/>
    </source>
</evidence>
<evidence type="ECO:0000313" key="1">
    <source>
        <dbReference type="EMBL" id="GAA2373961.1"/>
    </source>
</evidence>